<dbReference type="AlphaFoldDB" id="A0A0G0DG72"/>
<gene>
    <name evidence="2" type="ORF">UR93_C0033G0001</name>
</gene>
<reference evidence="2 3" key="1">
    <citation type="journal article" date="2015" name="Nature">
        <title>rRNA introns, odd ribosomes, and small enigmatic genomes across a large radiation of phyla.</title>
        <authorList>
            <person name="Brown C.T."/>
            <person name="Hug L.A."/>
            <person name="Thomas B.C."/>
            <person name="Sharon I."/>
            <person name="Castelle C.J."/>
            <person name="Singh A."/>
            <person name="Wilkins M.J."/>
            <person name="Williams K.H."/>
            <person name="Banfield J.F."/>
        </authorList>
    </citation>
    <scope>NUCLEOTIDE SEQUENCE [LARGE SCALE GENOMIC DNA]</scope>
</reference>
<feature type="transmembrane region" description="Helical" evidence="1">
    <location>
        <begin position="156"/>
        <end position="174"/>
    </location>
</feature>
<evidence type="ECO:0000313" key="3">
    <source>
        <dbReference type="Proteomes" id="UP000034316"/>
    </source>
</evidence>
<keyword evidence="1" id="KW-1133">Transmembrane helix</keyword>
<organism evidence="2 3">
    <name type="scientific">Berkelbacteria bacterium GW2011_GWA2_35_9</name>
    <dbReference type="NCBI Taxonomy" id="1618333"/>
    <lineage>
        <taxon>Bacteria</taxon>
        <taxon>Candidatus Berkelbacteria</taxon>
    </lineage>
</organism>
<dbReference type="EMBL" id="LBRB01000033">
    <property type="protein sequence ID" value="KKP87761.1"/>
    <property type="molecule type" value="Genomic_DNA"/>
</dbReference>
<proteinExistence type="predicted"/>
<protein>
    <submittedName>
        <fullName evidence="2">Uncharacterized protein</fullName>
    </submittedName>
</protein>
<evidence type="ECO:0000256" key="1">
    <source>
        <dbReference type="SAM" id="Phobius"/>
    </source>
</evidence>
<feature type="transmembrane region" description="Helical" evidence="1">
    <location>
        <begin position="194"/>
        <end position="219"/>
    </location>
</feature>
<accession>A0A0G0DG72</accession>
<comment type="caution">
    <text evidence="2">The sequence shown here is derived from an EMBL/GenBank/DDBJ whole genome shotgun (WGS) entry which is preliminary data.</text>
</comment>
<dbReference type="Proteomes" id="UP000034316">
    <property type="component" value="Unassembled WGS sequence"/>
</dbReference>
<feature type="non-terminal residue" evidence="2">
    <location>
        <position position="352"/>
    </location>
</feature>
<sequence>MFYGTDEQRLNTAFNYGVNYALDATSLGQYGITSKGVETLKNYLETGTDEDWEKVKTSGIYGGIETLINQKDLFGFQLQEGSIAGLAEWTRSGNYNQLINAYDDWAMSKVFAFGDNLFGFEEGTTQTIYNAYEAFDKAKDAYETAKTATDIANAKAAYAEAATILITIIITMAFSDQIASMEESLGLVPGTGAMLVGMVIGLMLGVPIDPITAVIFVLINLIGVYKVEIYCTVDGYYPEPINESWSFNPVKYVLGGGLITSIEVEADVGYQENLSSPEGWGSRTSPSQSLNVGGGVFNGMKSKRYQEGLKLGAQLKIKDTIGDTLDFPFYFDKDSVHISERQKTPDDYSLPT</sequence>
<keyword evidence="1" id="KW-0472">Membrane</keyword>
<name>A0A0G0DG72_9BACT</name>
<keyword evidence="1" id="KW-0812">Transmembrane</keyword>
<evidence type="ECO:0000313" key="2">
    <source>
        <dbReference type="EMBL" id="KKP87761.1"/>
    </source>
</evidence>